<organism evidence="1 2">
    <name type="scientific">Lucifera butyrica</name>
    <dbReference type="NCBI Taxonomy" id="1351585"/>
    <lineage>
        <taxon>Bacteria</taxon>
        <taxon>Bacillati</taxon>
        <taxon>Bacillota</taxon>
        <taxon>Negativicutes</taxon>
        <taxon>Veillonellales</taxon>
        <taxon>Veillonellaceae</taxon>
        <taxon>Lucifera</taxon>
    </lineage>
</organism>
<reference evidence="1 2" key="1">
    <citation type="submission" date="2018-06" db="EMBL/GenBank/DDBJ databases">
        <authorList>
            <person name="Strepis N."/>
        </authorList>
    </citation>
    <scope>NUCLEOTIDE SEQUENCE [LARGE SCALE GENOMIC DNA]</scope>
    <source>
        <strain evidence="1">LUCI</strain>
    </source>
</reference>
<dbReference type="AlphaFoldDB" id="A0A498RA13"/>
<protein>
    <submittedName>
        <fullName evidence="1">Uncharacterized protein</fullName>
    </submittedName>
</protein>
<proteinExistence type="predicted"/>
<dbReference type="Proteomes" id="UP000277811">
    <property type="component" value="Unassembled WGS sequence"/>
</dbReference>
<name>A0A498RA13_9FIRM</name>
<dbReference type="EMBL" id="UPPP01000061">
    <property type="protein sequence ID" value="VBB05988.1"/>
    <property type="molecule type" value="Genomic_DNA"/>
</dbReference>
<evidence type="ECO:0000313" key="2">
    <source>
        <dbReference type="Proteomes" id="UP000277811"/>
    </source>
</evidence>
<dbReference type="RefSeq" id="WP_122626954.1">
    <property type="nucleotide sequence ID" value="NZ_UPPP01000061.1"/>
</dbReference>
<dbReference type="OrthoDB" id="1685250at2"/>
<sequence>MNLEIAIFLLAFFLLGYILGKHQGKQSGYKQGLATTPLLLRQKSLEAGFCLICGSYESDHIAEPVDEIPQHSSPNRP</sequence>
<accession>A0A498RA13</accession>
<keyword evidence="2" id="KW-1185">Reference proteome</keyword>
<gene>
    <name evidence="1" type="ORF">LUCI_1199</name>
</gene>
<evidence type="ECO:0000313" key="1">
    <source>
        <dbReference type="EMBL" id="VBB05988.1"/>
    </source>
</evidence>